<dbReference type="Proteomes" id="UP001593940">
    <property type="component" value="Unassembled WGS sequence"/>
</dbReference>
<protein>
    <recommendedName>
        <fullName evidence="4">Alkaline proteinase inhibitor/ Outer membrane lipoprotein Omp19 domain-containing protein</fullName>
    </recommendedName>
</protein>
<keyword evidence="1" id="KW-0732">Signal</keyword>
<dbReference type="EMBL" id="JBHOMY010000081">
    <property type="protein sequence ID" value="MFC1458994.1"/>
    <property type="molecule type" value="Genomic_DNA"/>
</dbReference>
<comment type="caution">
    <text evidence="2">The sequence shown here is derived from an EMBL/GenBank/DDBJ whole genome shotgun (WGS) entry which is preliminary data.</text>
</comment>
<feature type="chain" id="PRO_5045297369" description="Alkaline proteinase inhibitor/ Outer membrane lipoprotein Omp19 domain-containing protein" evidence="1">
    <location>
        <begin position="27"/>
        <end position="171"/>
    </location>
</feature>
<proteinExistence type="predicted"/>
<sequence length="171" mass="18622">MSPRPFFLHGFLSIGLLVAAPPAAIAQALGEWRALTAEEEQARIGDTPSGETDPSMIEADFDGDGRQDRALVAVRRSNGARGLVVATRGKVQVIKPEDVEPQDGLRLAAPGPWDTVCGNAFRAFHQETCNDGYPSRVELRNPGILWIGNGRTVLYYWDGKTNRFSGVLMVD</sequence>
<evidence type="ECO:0000313" key="3">
    <source>
        <dbReference type="Proteomes" id="UP001593940"/>
    </source>
</evidence>
<evidence type="ECO:0000313" key="2">
    <source>
        <dbReference type="EMBL" id="MFC1458994.1"/>
    </source>
</evidence>
<keyword evidence="3" id="KW-1185">Reference proteome</keyword>
<name>A0ABV6YCI3_9HYPH</name>
<accession>A0ABV6YCI3</accession>
<gene>
    <name evidence="2" type="ORF">ACETIH_20285</name>
</gene>
<evidence type="ECO:0000256" key="1">
    <source>
        <dbReference type="SAM" id="SignalP"/>
    </source>
</evidence>
<dbReference type="RefSeq" id="WP_377030770.1">
    <property type="nucleotide sequence ID" value="NZ_JBHOMY010000081.1"/>
</dbReference>
<reference evidence="2 3" key="1">
    <citation type="submission" date="2024-09" db="EMBL/GenBank/DDBJ databases">
        <title>Nodulacao em especies de Leguminosae Basais da Amazonia e Caracterizacao dos Rizobios e Bacterias Associadas aos Nodulos.</title>
        <authorList>
            <person name="Jambeiro I.C.A."/>
            <person name="Lopes I.S."/>
            <person name="Aguiar E.R.G.R."/>
            <person name="Santos A.F.J."/>
            <person name="Dos Santos J.M.F."/>
            <person name="Gross E."/>
        </authorList>
    </citation>
    <scope>NUCLEOTIDE SEQUENCE [LARGE SCALE GENOMIC DNA]</scope>
    <source>
        <strain evidence="2 3">BRUESC1165</strain>
    </source>
</reference>
<organism evidence="2 3">
    <name type="scientific">Microvirga arabica</name>
    <dbReference type="NCBI Taxonomy" id="1128671"/>
    <lineage>
        <taxon>Bacteria</taxon>
        <taxon>Pseudomonadati</taxon>
        <taxon>Pseudomonadota</taxon>
        <taxon>Alphaproteobacteria</taxon>
        <taxon>Hyphomicrobiales</taxon>
        <taxon>Methylobacteriaceae</taxon>
        <taxon>Microvirga</taxon>
    </lineage>
</organism>
<evidence type="ECO:0008006" key="4">
    <source>
        <dbReference type="Google" id="ProtNLM"/>
    </source>
</evidence>
<feature type="signal peptide" evidence="1">
    <location>
        <begin position="1"/>
        <end position="26"/>
    </location>
</feature>